<protein>
    <recommendedName>
        <fullName evidence="4">Helix-turn-helix domain-containing protein</fullName>
    </recommendedName>
</protein>
<comment type="caution">
    <text evidence="2">The sequence shown here is derived from an EMBL/GenBank/DDBJ whole genome shotgun (WGS) entry which is preliminary data.</text>
</comment>
<evidence type="ECO:0000313" key="3">
    <source>
        <dbReference type="Proteomes" id="UP001596337"/>
    </source>
</evidence>
<evidence type="ECO:0000256" key="1">
    <source>
        <dbReference type="SAM" id="MobiDB-lite"/>
    </source>
</evidence>
<accession>A0ABW2BUA4</accession>
<keyword evidence="3" id="KW-1185">Reference proteome</keyword>
<gene>
    <name evidence="2" type="ORF">ACFQGD_04475</name>
</gene>
<evidence type="ECO:0008006" key="4">
    <source>
        <dbReference type="Google" id="ProtNLM"/>
    </source>
</evidence>
<dbReference type="RefSeq" id="WP_345401974.1">
    <property type="nucleotide sequence ID" value="NZ_BAABLA010000108.1"/>
</dbReference>
<organism evidence="2 3">
    <name type="scientific">Haloechinothrix salitolerans</name>
    <dbReference type="NCBI Taxonomy" id="926830"/>
    <lineage>
        <taxon>Bacteria</taxon>
        <taxon>Bacillati</taxon>
        <taxon>Actinomycetota</taxon>
        <taxon>Actinomycetes</taxon>
        <taxon>Pseudonocardiales</taxon>
        <taxon>Pseudonocardiaceae</taxon>
        <taxon>Haloechinothrix</taxon>
    </lineage>
</organism>
<dbReference type="EMBL" id="JBHSXX010000001">
    <property type="protein sequence ID" value="MFC6866393.1"/>
    <property type="molecule type" value="Genomic_DNA"/>
</dbReference>
<dbReference type="Proteomes" id="UP001596337">
    <property type="component" value="Unassembled WGS sequence"/>
</dbReference>
<sequence>MPTRSKHSSLGTRLEQRRRSLSPEQVDTAIHLYNLGWSLARVGERWALTTPPC</sequence>
<reference evidence="3" key="1">
    <citation type="journal article" date="2019" name="Int. J. Syst. Evol. Microbiol.">
        <title>The Global Catalogue of Microorganisms (GCM) 10K type strain sequencing project: providing services to taxonomists for standard genome sequencing and annotation.</title>
        <authorList>
            <consortium name="The Broad Institute Genomics Platform"/>
            <consortium name="The Broad Institute Genome Sequencing Center for Infectious Disease"/>
            <person name="Wu L."/>
            <person name="Ma J."/>
        </authorList>
    </citation>
    <scope>NUCLEOTIDE SEQUENCE [LARGE SCALE GENOMIC DNA]</scope>
    <source>
        <strain evidence="3">KCTC 32255</strain>
    </source>
</reference>
<feature type="region of interest" description="Disordered" evidence="1">
    <location>
        <begin position="1"/>
        <end position="23"/>
    </location>
</feature>
<name>A0ABW2BUA4_9PSEU</name>
<proteinExistence type="predicted"/>
<evidence type="ECO:0000313" key="2">
    <source>
        <dbReference type="EMBL" id="MFC6866393.1"/>
    </source>
</evidence>